<feature type="non-terminal residue" evidence="1">
    <location>
        <position position="89"/>
    </location>
</feature>
<dbReference type="Proteomes" id="UP000094527">
    <property type="component" value="Unassembled WGS sequence"/>
</dbReference>
<accession>A0A1D2M2M5</accession>
<organism evidence="1 2">
    <name type="scientific">Orchesella cincta</name>
    <name type="common">Springtail</name>
    <name type="synonym">Podura cincta</name>
    <dbReference type="NCBI Taxonomy" id="48709"/>
    <lineage>
        <taxon>Eukaryota</taxon>
        <taxon>Metazoa</taxon>
        <taxon>Ecdysozoa</taxon>
        <taxon>Arthropoda</taxon>
        <taxon>Hexapoda</taxon>
        <taxon>Collembola</taxon>
        <taxon>Entomobryomorpha</taxon>
        <taxon>Entomobryoidea</taxon>
        <taxon>Orchesellidae</taxon>
        <taxon>Orchesellinae</taxon>
        <taxon>Orchesella</taxon>
    </lineage>
</organism>
<keyword evidence="2" id="KW-1185">Reference proteome</keyword>
<dbReference type="EMBL" id="LJIJ01005932">
    <property type="protein sequence ID" value="ODM87192.1"/>
    <property type="molecule type" value="Genomic_DNA"/>
</dbReference>
<sequence>MERKFNTCTESQLCYRDLKPEKFTIGSRRSSENYRLWIAKNALKRSHMDPVWNSRISSHRDHSDTYEKILAARLNGPNYIDAVAKKGYD</sequence>
<evidence type="ECO:0000313" key="2">
    <source>
        <dbReference type="Proteomes" id="UP000094527"/>
    </source>
</evidence>
<comment type="caution">
    <text evidence="1">The sequence shown here is derived from an EMBL/GenBank/DDBJ whole genome shotgun (WGS) entry which is preliminary data.</text>
</comment>
<reference evidence="1 2" key="1">
    <citation type="journal article" date="2016" name="Genome Biol. Evol.">
        <title>Gene Family Evolution Reflects Adaptation to Soil Environmental Stressors in the Genome of the Collembolan Orchesella cincta.</title>
        <authorList>
            <person name="Faddeeva-Vakhrusheva A."/>
            <person name="Derks M.F."/>
            <person name="Anvar S.Y."/>
            <person name="Agamennone V."/>
            <person name="Suring W."/>
            <person name="Smit S."/>
            <person name="van Straalen N.M."/>
            <person name="Roelofs D."/>
        </authorList>
    </citation>
    <scope>NUCLEOTIDE SEQUENCE [LARGE SCALE GENOMIC DNA]</scope>
    <source>
        <tissue evidence="1">Mixed pool</tissue>
    </source>
</reference>
<dbReference type="AlphaFoldDB" id="A0A1D2M2M5"/>
<dbReference type="GO" id="GO:0016301">
    <property type="term" value="F:kinase activity"/>
    <property type="evidence" value="ECO:0007669"/>
    <property type="project" value="UniProtKB-KW"/>
</dbReference>
<proteinExistence type="predicted"/>
<keyword evidence="1" id="KW-0418">Kinase</keyword>
<protein>
    <submittedName>
        <fullName evidence="1">Casein kinase I isoform gamma-1</fullName>
    </submittedName>
</protein>
<evidence type="ECO:0000313" key="1">
    <source>
        <dbReference type="EMBL" id="ODM87192.1"/>
    </source>
</evidence>
<keyword evidence="1" id="KW-0808">Transferase</keyword>
<gene>
    <name evidence="1" type="ORF">Ocin01_19491</name>
</gene>
<name>A0A1D2M2M5_ORCCI</name>